<evidence type="ECO:0000256" key="1">
    <source>
        <dbReference type="ARBA" id="ARBA00009437"/>
    </source>
</evidence>
<feature type="domain" description="HTH lysR-type" evidence="6">
    <location>
        <begin position="1"/>
        <end position="59"/>
    </location>
</feature>
<dbReference type="InterPro" id="IPR036390">
    <property type="entry name" value="WH_DNA-bd_sf"/>
</dbReference>
<evidence type="ECO:0000256" key="3">
    <source>
        <dbReference type="ARBA" id="ARBA00023015"/>
    </source>
</evidence>
<dbReference type="GO" id="GO:0003700">
    <property type="term" value="F:DNA-binding transcription factor activity"/>
    <property type="evidence" value="ECO:0007669"/>
    <property type="project" value="InterPro"/>
</dbReference>
<comment type="similarity">
    <text evidence="1">Belongs to the LysR transcriptional regulatory family.</text>
</comment>
<evidence type="ECO:0000256" key="2">
    <source>
        <dbReference type="ARBA" id="ARBA00022491"/>
    </source>
</evidence>
<dbReference type="EMBL" id="LR134155">
    <property type="protein sequence ID" value="VEA69061.1"/>
    <property type="molecule type" value="Genomic_DNA"/>
</dbReference>
<dbReference type="SUPFAM" id="SSF53850">
    <property type="entry name" value="Periplasmic binding protein-like II"/>
    <property type="match status" value="1"/>
</dbReference>
<dbReference type="GO" id="GO:0003677">
    <property type="term" value="F:DNA binding"/>
    <property type="evidence" value="ECO:0007669"/>
    <property type="project" value="UniProtKB-KW"/>
</dbReference>
<dbReference type="FunFam" id="1.10.10.10:FF:000001">
    <property type="entry name" value="LysR family transcriptional regulator"/>
    <property type="match status" value="1"/>
</dbReference>
<dbReference type="PANTHER" id="PTHR30346">
    <property type="entry name" value="TRANSCRIPTIONAL DUAL REGULATOR HCAR-RELATED"/>
    <property type="match status" value="1"/>
</dbReference>
<dbReference type="AlphaFoldDB" id="A0A3S4JRY7"/>
<dbReference type="CDD" id="cd08414">
    <property type="entry name" value="PBP2_LTTR_aromatics_like"/>
    <property type="match status" value="1"/>
</dbReference>
<organism evidence="7 8">
    <name type="scientific">Serratia rubidaea</name>
    <name type="common">Serratia marinorubra</name>
    <dbReference type="NCBI Taxonomy" id="61652"/>
    <lineage>
        <taxon>Bacteria</taxon>
        <taxon>Pseudomonadati</taxon>
        <taxon>Pseudomonadota</taxon>
        <taxon>Gammaproteobacteria</taxon>
        <taxon>Enterobacterales</taxon>
        <taxon>Yersiniaceae</taxon>
        <taxon>Serratia</taxon>
    </lineage>
</organism>
<dbReference type="PANTHER" id="PTHR30346:SF17">
    <property type="entry name" value="LYSR FAMILY TRANSCRIPTIONAL REGULATOR"/>
    <property type="match status" value="1"/>
</dbReference>
<dbReference type="GO" id="GO:0032993">
    <property type="term" value="C:protein-DNA complex"/>
    <property type="evidence" value="ECO:0007669"/>
    <property type="project" value="TreeGrafter"/>
</dbReference>
<sequence length="297" mass="32478">MSDIRQLYSFIALADEMHFGRAAANVHIAQPALSQHIKLLEQRLGLRLFERDRRHVALTPEGRVLLEKARDTISRYEGLLQAAASLRSGADGEIRLGYVGSAIYDPALMALMRDYRQARPGIELAMEEHDVNRQLTLLQSGDLDAALVRTPVPQLPGLVYRQVVQRALIAVLPKDHALSGAGTLSLRQLAQEPFLIQNDPPGVGLAWSVLAACRRAGFTPHPLKATRDVAVTIGLVALGMGVALVPETQALARREDISYHPLDDPQAISTLTLAYRQNTQQAAVKDLVRFVLARAAG</sequence>
<dbReference type="InterPro" id="IPR000847">
    <property type="entry name" value="LysR_HTH_N"/>
</dbReference>
<keyword evidence="5" id="KW-0804">Transcription</keyword>
<dbReference type="InterPro" id="IPR005119">
    <property type="entry name" value="LysR_subst-bd"/>
</dbReference>
<accession>A0A3S4JRY7</accession>
<dbReference type="PROSITE" id="PS50931">
    <property type="entry name" value="HTH_LYSR"/>
    <property type="match status" value="1"/>
</dbReference>
<keyword evidence="4" id="KW-0238">DNA-binding</keyword>
<dbReference type="Gene3D" id="1.10.10.10">
    <property type="entry name" value="Winged helix-like DNA-binding domain superfamily/Winged helix DNA-binding domain"/>
    <property type="match status" value="1"/>
</dbReference>
<evidence type="ECO:0000313" key="7">
    <source>
        <dbReference type="EMBL" id="VEA69061.1"/>
    </source>
</evidence>
<dbReference type="InterPro" id="IPR036388">
    <property type="entry name" value="WH-like_DNA-bd_sf"/>
</dbReference>
<keyword evidence="3" id="KW-0805">Transcription regulation</keyword>
<dbReference type="Proteomes" id="UP000271603">
    <property type="component" value="Chromosome"/>
</dbReference>
<dbReference type="PRINTS" id="PR00039">
    <property type="entry name" value="HTHLYSR"/>
</dbReference>
<evidence type="ECO:0000259" key="6">
    <source>
        <dbReference type="PROSITE" id="PS50931"/>
    </source>
</evidence>
<name>A0A3S4JRY7_SERRU</name>
<protein>
    <submittedName>
        <fullName evidence="7">Ben and cat operon transcriptional regulator</fullName>
    </submittedName>
</protein>
<dbReference type="SUPFAM" id="SSF46785">
    <property type="entry name" value="Winged helix' DNA-binding domain"/>
    <property type="match status" value="1"/>
</dbReference>
<evidence type="ECO:0000256" key="5">
    <source>
        <dbReference type="ARBA" id="ARBA00023163"/>
    </source>
</evidence>
<dbReference type="Pfam" id="PF00126">
    <property type="entry name" value="HTH_1"/>
    <property type="match status" value="1"/>
</dbReference>
<dbReference type="Gene3D" id="3.40.190.10">
    <property type="entry name" value="Periplasmic binding protein-like II"/>
    <property type="match status" value="2"/>
</dbReference>
<reference evidence="7 8" key="1">
    <citation type="submission" date="2018-12" db="EMBL/GenBank/DDBJ databases">
        <authorList>
            <consortium name="Pathogen Informatics"/>
        </authorList>
    </citation>
    <scope>NUCLEOTIDE SEQUENCE [LARGE SCALE GENOMIC DNA]</scope>
    <source>
        <strain evidence="7 8">NCTC9419</strain>
    </source>
</reference>
<proteinExistence type="inferred from homology"/>
<dbReference type="Pfam" id="PF03466">
    <property type="entry name" value="LysR_substrate"/>
    <property type="match status" value="1"/>
</dbReference>
<gene>
    <name evidence="7" type="primary">benM_1</name>
    <name evidence="7" type="ORF">NCTC9419_00748</name>
</gene>
<evidence type="ECO:0000256" key="4">
    <source>
        <dbReference type="ARBA" id="ARBA00023125"/>
    </source>
</evidence>
<keyword evidence="2" id="KW-0678">Repressor</keyword>
<evidence type="ECO:0000313" key="8">
    <source>
        <dbReference type="Proteomes" id="UP000271603"/>
    </source>
</evidence>
<dbReference type="STRING" id="61652.AXX16_1887"/>